<feature type="transmembrane region" description="Helical" evidence="8">
    <location>
        <begin position="122"/>
        <end position="148"/>
    </location>
</feature>
<feature type="non-terminal residue" evidence="9">
    <location>
        <position position="260"/>
    </location>
</feature>
<evidence type="ECO:0008006" key="11">
    <source>
        <dbReference type="Google" id="ProtNLM"/>
    </source>
</evidence>
<keyword evidence="6 8" id="KW-1133">Transmembrane helix</keyword>
<keyword evidence="5 8" id="KW-0812">Transmembrane</keyword>
<evidence type="ECO:0000256" key="7">
    <source>
        <dbReference type="ARBA" id="ARBA00023136"/>
    </source>
</evidence>
<feature type="transmembrane region" description="Helical" evidence="8">
    <location>
        <begin position="91"/>
        <end position="110"/>
    </location>
</feature>
<dbReference type="GO" id="GO:0005886">
    <property type="term" value="C:plasma membrane"/>
    <property type="evidence" value="ECO:0007669"/>
    <property type="project" value="UniProtKB-SubCell"/>
</dbReference>
<dbReference type="Proteomes" id="UP000183567">
    <property type="component" value="Unassembled WGS sequence"/>
</dbReference>
<dbReference type="Gene3D" id="1.50.10.150">
    <property type="entry name" value="Voltage-dependent anion channel"/>
    <property type="match status" value="1"/>
</dbReference>
<comment type="similarity">
    <text evidence="2">Belongs to the tellurite-resistance/dicarboxylate transporter (TDT) family.</text>
</comment>
<evidence type="ECO:0000256" key="6">
    <source>
        <dbReference type="ARBA" id="ARBA00022989"/>
    </source>
</evidence>
<feature type="transmembrane region" description="Helical" evidence="8">
    <location>
        <begin position="160"/>
        <end position="183"/>
    </location>
</feature>
<dbReference type="Pfam" id="PF03595">
    <property type="entry name" value="SLAC1"/>
    <property type="match status" value="1"/>
</dbReference>
<keyword evidence="7 8" id="KW-0472">Membrane</keyword>
<organism evidence="9 10">
    <name type="scientific">Rhizopogon vesiculosus</name>
    <dbReference type="NCBI Taxonomy" id="180088"/>
    <lineage>
        <taxon>Eukaryota</taxon>
        <taxon>Fungi</taxon>
        <taxon>Dikarya</taxon>
        <taxon>Basidiomycota</taxon>
        <taxon>Agaricomycotina</taxon>
        <taxon>Agaricomycetes</taxon>
        <taxon>Agaricomycetidae</taxon>
        <taxon>Boletales</taxon>
        <taxon>Suillineae</taxon>
        <taxon>Rhizopogonaceae</taxon>
        <taxon>Rhizopogon</taxon>
    </lineage>
</organism>
<dbReference type="InterPro" id="IPR038665">
    <property type="entry name" value="Voltage-dep_anion_channel_sf"/>
</dbReference>
<feature type="transmembrane region" description="Helical" evidence="8">
    <location>
        <begin position="20"/>
        <end position="38"/>
    </location>
</feature>
<keyword evidence="3" id="KW-0813">Transport</keyword>
<keyword evidence="10" id="KW-1185">Reference proteome</keyword>
<keyword evidence="4" id="KW-1003">Cell membrane</keyword>
<evidence type="ECO:0000256" key="2">
    <source>
        <dbReference type="ARBA" id="ARBA00008566"/>
    </source>
</evidence>
<dbReference type="GO" id="GO:0000319">
    <property type="term" value="F:sulfite transmembrane transporter activity"/>
    <property type="evidence" value="ECO:0007669"/>
    <property type="project" value="TreeGrafter"/>
</dbReference>
<evidence type="ECO:0000313" key="9">
    <source>
        <dbReference type="EMBL" id="OJA17416.1"/>
    </source>
</evidence>
<evidence type="ECO:0000256" key="1">
    <source>
        <dbReference type="ARBA" id="ARBA00004651"/>
    </source>
</evidence>
<evidence type="ECO:0000256" key="3">
    <source>
        <dbReference type="ARBA" id="ARBA00022448"/>
    </source>
</evidence>
<evidence type="ECO:0000313" key="10">
    <source>
        <dbReference type="Proteomes" id="UP000183567"/>
    </source>
</evidence>
<reference evidence="9 10" key="1">
    <citation type="submission" date="2016-03" db="EMBL/GenBank/DDBJ databases">
        <title>Comparative genomics of the ectomycorrhizal sister species Rhizopogon vinicolor and Rhizopogon vesiculosus (Basidiomycota: Boletales) reveals a divergence of the mating type B locus.</title>
        <authorList>
            <person name="Mujic A.B."/>
            <person name="Kuo A."/>
            <person name="Tritt A."/>
            <person name="Lipzen A."/>
            <person name="Chen C."/>
            <person name="Johnson J."/>
            <person name="Sharma A."/>
            <person name="Barry K."/>
            <person name="Grigoriev I.V."/>
            <person name="Spatafora J.W."/>
        </authorList>
    </citation>
    <scope>NUCLEOTIDE SEQUENCE [LARGE SCALE GENOMIC DNA]</scope>
    <source>
        <strain evidence="9 10">AM-OR11-056</strain>
    </source>
</reference>
<feature type="transmembrane region" description="Helical" evidence="8">
    <location>
        <begin position="50"/>
        <end position="71"/>
    </location>
</feature>
<dbReference type="OrthoDB" id="1099at2759"/>
<name>A0A1J8QVE0_9AGAM</name>
<dbReference type="AlphaFoldDB" id="A0A1J8QVE0"/>
<accession>A0A1J8QVE0</accession>
<protein>
    <recommendedName>
        <fullName evidence="11">C4-dicarboxylate transporter/malic acid transport protein</fullName>
    </recommendedName>
</protein>
<dbReference type="STRING" id="180088.A0A1J8QVE0"/>
<sequence>MSGASPRTSWKECIRHFTWAWHTVIMGTGATSTLVHAFPYGNGSPAIKVVTLIVFFLNIILFVLFTGVTIARYTMFPGVWLKMIRHPVQSLFIGAFPMGAMTLINTALVANQEWNFGNVGFLCALWGFWWLVSIVSYLIAFGMLYAMMAEQKHAVEETTTLWLLPFITLIVASTTGGLLSTALKAQSTKFAILTASFSLTMAIIGLSLAFMITTIYFARLVIYGPPEKPHVLSAFVILGPLGQGGYSLLINGQNLSEILP</sequence>
<comment type="caution">
    <text evidence="9">The sequence shown here is derived from an EMBL/GenBank/DDBJ whole genome shotgun (WGS) entry which is preliminary data.</text>
</comment>
<comment type="subcellular location">
    <subcellularLocation>
        <location evidence="1">Cell membrane</location>
        <topology evidence="1">Multi-pass membrane protein</topology>
    </subcellularLocation>
</comment>
<evidence type="ECO:0000256" key="8">
    <source>
        <dbReference type="SAM" id="Phobius"/>
    </source>
</evidence>
<dbReference type="PANTHER" id="PTHR31686:SF1">
    <property type="entry name" value="SULFITE EFFLUX PUMP SSU1"/>
    <property type="match status" value="1"/>
</dbReference>
<dbReference type="PANTHER" id="PTHR31686">
    <property type="match status" value="1"/>
</dbReference>
<dbReference type="EMBL" id="LVVM01002018">
    <property type="protein sequence ID" value="OJA17416.1"/>
    <property type="molecule type" value="Genomic_DNA"/>
</dbReference>
<feature type="transmembrane region" description="Helical" evidence="8">
    <location>
        <begin position="190"/>
        <end position="218"/>
    </location>
</feature>
<evidence type="ECO:0000256" key="4">
    <source>
        <dbReference type="ARBA" id="ARBA00022475"/>
    </source>
</evidence>
<proteinExistence type="inferred from homology"/>
<gene>
    <name evidence="9" type="ORF">AZE42_12136</name>
</gene>
<dbReference type="InterPro" id="IPR051629">
    <property type="entry name" value="Sulfite_efflux_TDT"/>
</dbReference>
<feature type="transmembrane region" description="Helical" evidence="8">
    <location>
        <begin position="230"/>
        <end position="250"/>
    </location>
</feature>
<dbReference type="InterPro" id="IPR004695">
    <property type="entry name" value="SLAC1/Mae1/Ssu1/TehA"/>
</dbReference>
<evidence type="ECO:0000256" key="5">
    <source>
        <dbReference type="ARBA" id="ARBA00022692"/>
    </source>
</evidence>